<dbReference type="GeneID" id="78225350"/>
<feature type="chain" id="PRO_5042840611" description="Lysozyme inhibitor LprI N-terminal domain-containing protein" evidence="1">
    <location>
        <begin position="26"/>
        <end position="347"/>
    </location>
</feature>
<comment type="caution">
    <text evidence="2">The sequence shown here is derived from an EMBL/GenBank/DDBJ whole genome shotgun (WGS) entry which is preliminary data.</text>
</comment>
<evidence type="ECO:0000313" key="3">
    <source>
        <dbReference type="Proteomes" id="UP000321287"/>
    </source>
</evidence>
<keyword evidence="3" id="KW-1185">Reference proteome</keyword>
<feature type="signal peptide" evidence="1">
    <location>
        <begin position="1"/>
        <end position="25"/>
    </location>
</feature>
<protein>
    <recommendedName>
        <fullName evidence="4">Lysozyme inhibitor LprI N-terminal domain-containing protein</fullName>
    </recommendedName>
</protein>
<organism evidence="2 3">
    <name type="scientific">Asaia bogorensis NBRC 16594</name>
    <dbReference type="NCBI Taxonomy" id="1231624"/>
    <lineage>
        <taxon>Bacteria</taxon>
        <taxon>Pseudomonadati</taxon>
        <taxon>Pseudomonadota</taxon>
        <taxon>Alphaproteobacteria</taxon>
        <taxon>Acetobacterales</taxon>
        <taxon>Acetobacteraceae</taxon>
        <taxon>Asaia</taxon>
    </lineage>
</organism>
<dbReference type="KEGG" id="abg:Asbog_00246"/>
<reference evidence="2 3" key="1">
    <citation type="submission" date="2019-07" db="EMBL/GenBank/DDBJ databases">
        <title>Whole genome shotgun sequence of Asaia bogorensis NBRC 16594.</title>
        <authorList>
            <person name="Hosoyama A."/>
            <person name="Uohara A."/>
            <person name="Ohji S."/>
            <person name="Ichikawa N."/>
        </authorList>
    </citation>
    <scope>NUCLEOTIDE SEQUENCE [LARGE SCALE GENOMIC DNA]</scope>
    <source>
        <strain evidence="2 3">NBRC 16594</strain>
    </source>
</reference>
<dbReference type="AlphaFoldDB" id="A0AAN4R236"/>
<keyword evidence="1" id="KW-0732">Signal</keyword>
<accession>A0AAN4R236</accession>
<dbReference type="EMBL" id="BJVS01000002">
    <property type="protein sequence ID" value="GEL52910.1"/>
    <property type="molecule type" value="Genomic_DNA"/>
</dbReference>
<sequence>MPRVPSPAYGLALALLAWQPRPALASETTDRALSVSRVDTLCAAVQQSAPPASDRPDPAQREALRGCDSEALYFGIGMKADPVRARLCAFTEQSRESSRVVWGYTGSHLLMMIYANGEGTARNIAYAQNLACSTSFAPAERDLRVLHLQAISEGTDKAPFDYCHDATAGVTGGYCAAHQARIASEAEDRKIRDFASSLPHSAHPAFSALVAQQKLWGDARAANETDLSGTLRAAFVIQERMLQLRDFTQMLARLGHRPLPPLGSAQLNTANTRMQAALKRLAGHQNIGGTTINSSDIEKAQSAFLTYRQAWGSFAAVAYPHWGRDAAEAWVTMKRADMLEHLAALLD</sequence>
<proteinExistence type="predicted"/>
<evidence type="ECO:0000313" key="2">
    <source>
        <dbReference type="EMBL" id="GEL52910.1"/>
    </source>
</evidence>
<evidence type="ECO:0000256" key="1">
    <source>
        <dbReference type="SAM" id="SignalP"/>
    </source>
</evidence>
<name>A0AAN4R236_9PROT</name>
<dbReference type="Proteomes" id="UP000321287">
    <property type="component" value="Unassembled WGS sequence"/>
</dbReference>
<dbReference type="RefSeq" id="WP_062163791.1">
    <property type="nucleotide sequence ID" value="NZ_AP014690.1"/>
</dbReference>
<evidence type="ECO:0008006" key="4">
    <source>
        <dbReference type="Google" id="ProtNLM"/>
    </source>
</evidence>
<gene>
    <name evidence="2" type="ORF">ABO01nite_09170</name>
</gene>